<proteinExistence type="predicted"/>
<feature type="non-terminal residue" evidence="2">
    <location>
        <position position="109"/>
    </location>
</feature>
<dbReference type="EMBL" id="GAIX01003045">
    <property type="protein sequence ID" value="JAA89515.1"/>
    <property type="molecule type" value="Transcribed_RNA"/>
</dbReference>
<feature type="compositionally biased region" description="Polar residues" evidence="1">
    <location>
        <begin position="7"/>
        <end position="20"/>
    </location>
</feature>
<feature type="region of interest" description="Disordered" evidence="1">
    <location>
        <begin position="1"/>
        <end position="20"/>
    </location>
</feature>
<protein>
    <submittedName>
        <fullName evidence="2">Uncharacterized protein</fullName>
    </submittedName>
</protein>
<name>S4PNE8_9NEOP</name>
<accession>S4PNE8</accession>
<feature type="region of interest" description="Disordered" evidence="1">
    <location>
        <begin position="58"/>
        <end position="109"/>
    </location>
</feature>
<dbReference type="AlphaFoldDB" id="S4PNE8"/>
<reference evidence="2" key="2">
    <citation type="submission" date="2013-05" db="EMBL/GenBank/DDBJ databases">
        <authorList>
            <person name="Carter J.-M."/>
            <person name="Baker S.C."/>
            <person name="Pink R."/>
            <person name="Carter D.R.F."/>
            <person name="Collins A."/>
            <person name="Tomlin J."/>
            <person name="Gibbs M."/>
            <person name="Breuker C.J."/>
        </authorList>
    </citation>
    <scope>NUCLEOTIDE SEQUENCE</scope>
    <source>
        <tissue evidence="2">Ovary</tissue>
    </source>
</reference>
<feature type="compositionally biased region" description="Polar residues" evidence="1">
    <location>
        <begin position="87"/>
        <end position="109"/>
    </location>
</feature>
<organism evidence="2">
    <name type="scientific">Pararge aegeria</name>
    <name type="common">speckled wood butterfly</name>
    <dbReference type="NCBI Taxonomy" id="116150"/>
    <lineage>
        <taxon>Eukaryota</taxon>
        <taxon>Metazoa</taxon>
        <taxon>Ecdysozoa</taxon>
        <taxon>Arthropoda</taxon>
        <taxon>Hexapoda</taxon>
        <taxon>Insecta</taxon>
        <taxon>Pterygota</taxon>
        <taxon>Neoptera</taxon>
        <taxon>Endopterygota</taxon>
        <taxon>Lepidoptera</taxon>
        <taxon>Glossata</taxon>
        <taxon>Ditrysia</taxon>
        <taxon>Papilionoidea</taxon>
        <taxon>Nymphalidae</taxon>
        <taxon>Satyrinae</taxon>
        <taxon>Satyrini</taxon>
        <taxon>Parargina</taxon>
        <taxon>Pararge</taxon>
    </lineage>
</organism>
<evidence type="ECO:0000313" key="2">
    <source>
        <dbReference type="EMBL" id="JAA89515.1"/>
    </source>
</evidence>
<evidence type="ECO:0000256" key="1">
    <source>
        <dbReference type="SAM" id="MobiDB-lite"/>
    </source>
</evidence>
<feature type="non-terminal residue" evidence="2">
    <location>
        <position position="1"/>
    </location>
</feature>
<reference evidence="2" key="1">
    <citation type="journal article" date="2013" name="BMC Genomics">
        <title>Unscrambling butterfly oogenesis.</title>
        <authorList>
            <person name="Carter J.M."/>
            <person name="Baker S.C."/>
            <person name="Pink R."/>
            <person name="Carter D.R."/>
            <person name="Collins A."/>
            <person name="Tomlin J."/>
            <person name="Gibbs M."/>
            <person name="Breuker C.J."/>
        </authorList>
    </citation>
    <scope>NUCLEOTIDE SEQUENCE</scope>
    <source>
        <tissue evidence="2">Ovary</tissue>
    </source>
</reference>
<sequence>ALESSFDDSQYTHGTKSFTDQSYITTVASTRKSVTRSPRATNQKLESYSIVDLVSMDSTGSDRSVYGSAGSESSTVPYATPRAGRSTRANNSSLLSSSTPYADKTQGSH</sequence>